<proteinExistence type="predicted"/>
<dbReference type="RefSeq" id="WP_091456111.1">
    <property type="nucleotide sequence ID" value="NZ_FMZZ01000017.1"/>
</dbReference>
<protein>
    <submittedName>
        <fullName evidence="1">Uncharacterized protein</fullName>
    </submittedName>
</protein>
<evidence type="ECO:0000313" key="1">
    <source>
        <dbReference type="EMBL" id="SDD75556.1"/>
    </source>
</evidence>
<dbReference type="STRING" id="1271860.SAMN05216174_11719"/>
<accession>A0A1G6XE91</accession>
<dbReference type="AlphaFoldDB" id="A0A1G6XE91"/>
<evidence type="ECO:0000313" key="2">
    <source>
        <dbReference type="Proteomes" id="UP000199501"/>
    </source>
</evidence>
<keyword evidence="2" id="KW-1185">Reference proteome</keyword>
<organism evidence="1 2">
    <name type="scientific">Actinokineospora iranica</name>
    <dbReference type="NCBI Taxonomy" id="1271860"/>
    <lineage>
        <taxon>Bacteria</taxon>
        <taxon>Bacillati</taxon>
        <taxon>Actinomycetota</taxon>
        <taxon>Actinomycetes</taxon>
        <taxon>Pseudonocardiales</taxon>
        <taxon>Pseudonocardiaceae</taxon>
        <taxon>Actinokineospora</taxon>
    </lineage>
</organism>
<gene>
    <name evidence="1" type="ORF">SAMN05216174_11719</name>
</gene>
<dbReference type="EMBL" id="FMZZ01000017">
    <property type="protein sequence ID" value="SDD75556.1"/>
    <property type="molecule type" value="Genomic_DNA"/>
</dbReference>
<dbReference type="Proteomes" id="UP000199501">
    <property type="component" value="Unassembled WGS sequence"/>
</dbReference>
<name>A0A1G6XE91_9PSEU</name>
<reference evidence="2" key="1">
    <citation type="submission" date="2016-10" db="EMBL/GenBank/DDBJ databases">
        <authorList>
            <person name="Varghese N."/>
            <person name="Submissions S."/>
        </authorList>
    </citation>
    <scope>NUCLEOTIDE SEQUENCE [LARGE SCALE GENOMIC DNA]</scope>
    <source>
        <strain evidence="2">IBRC-M 10403</strain>
    </source>
</reference>
<sequence length="82" mass="8798">MLGQREWESVAPFAPDRQAEVIRLIEAGEAPESGAFRTSGPRMAGLLALGLLLALSPDPDEKEPIEDSAAARSMFDELAFAL</sequence>